<keyword evidence="2" id="KW-1185">Reference proteome</keyword>
<dbReference type="OrthoDB" id="416119at2759"/>
<accession>A0A8J6AZJ5</accession>
<comment type="caution">
    <text evidence="1">The sequence shown here is derived from an EMBL/GenBank/DDBJ whole genome shotgun (WGS) entry which is preliminary data.</text>
</comment>
<dbReference type="AlphaFoldDB" id="A0A8J6AZJ5"/>
<gene>
    <name evidence="1" type="ORF">GDO78_018349</name>
</gene>
<evidence type="ECO:0000313" key="2">
    <source>
        <dbReference type="Proteomes" id="UP000770717"/>
    </source>
</evidence>
<name>A0A8J6AZJ5_ELECQ</name>
<proteinExistence type="predicted"/>
<dbReference type="EMBL" id="WNTK01030360">
    <property type="protein sequence ID" value="KAG9461042.1"/>
    <property type="molecule type" value="Genomic_DNA"/>
</dbReference>
<reference evidence="1" key="1">
    <citation type="thesis" date="2020" institute="ProQuest LLC" country="789 East Eisenhower Parkway, Ann Arbor, MI, USA">
        <title>Comparative Genomics and Chromosome Evolution.</title>
        <authorList>
            <person name="Mudd A.B."/>
        </authorList>
    </citation>
    <scope>NUCLEOTIDE SEQUENCE</scope>
    <source>
        <strain evidence="1">HN-11 Male</strain>
        <tissue evidence="1">Kidney and liver</tissue>
    </source>
</reference>
<protein>
    <submittedName>
        <fullName evidence="1">Uncharacterized protein</fullName>
    </submittedName>
</protein>
<evidence type="ECO:0000313" key="1">
    <source>
        <dbReference type="EMBL" id="KAG9461042.1"/>
    </source>
</evidence>
<sequence length="90" mass="10662">MTDPPLWENPTLPSLQDTRYWTSLGIQVLGDIYEDNVMLTYTQLREKLQMPKLQLFRYFQLRYALNAQFPPETVRISKYPIVGVLRTPKD</sequence>
<dbReference type="Proteomes" id="UP000770717">
    <property type="component" value="Unassembled WGS sequence"/>
</dbReference>
<organism evidence="1 2">
    <name type="scientific">Eleutherodactylus coqui</name>
    <name type="common">Puerto Rican coqui</name>
    <dbReference type="NCBI Taxonomy" id="57060"/>
    <lineage>
        <taxon>Eukaryota</taxon>
        <taxon>Metazoa</taxon>
        <taxon>Chordata</taxon>
        <taxon>Craniata</taxon>
        <taxon>Vertebrata</taxon>
        <taxon>Euteleostomi</taxon>
        <taxon>Amphibia</taxon>
        <taxon>Batrachia</taxon>
        <taxon>Anura</taxon>
        <taxon>Neobatrachia</taxon>
        <taxon>Hyloidea</taxon>
        <taxon>Eleutherodactylidae</taxon>
        <taxon>Eleutherodactylinae</taxon>
        <taxon>Eleutherodactylus</taxon>
        <taxon>Eleutherodactylus</taxon>
    </lineage>
</organism>